<keyword evidence="5" id="KW-0547">Nucleotide-binding</keyword>
<dbReference type="SMART" id="SM00382">
    <property type="entry name" value="AAA"/>
    <property type="match status" value="2"/>
</dbReference>
<dbReference type="PROSITE" id="PS50929">
    <property type="entry name" value="ABC_TM1F"/>
    <property type="match status" value="2"/>
</dbReference>
<evidence type="ECO:0000256" key="5">
    <source>
        <dbReference type="ARBA" id="ARBA00022741"/>
    </source>
</evidence>
<dbReference type="Pfam" id="PF00664">
    <property type="entry name" value="ABC_membrane"/>
    <property type="match status" value="2"/>
</dbReference>
<dbReference type="Proteomes" id="UP000008370">
    <property type="component" value="Unassembled WGS sequence"/>
</dbReference>
<feature type="domain" description="ABC transporter" evidence="10">
    <location>
        <begin position="210"/>
        <end position="440"/>
    </location>
</feature>
<protein>
    <recommendedName>
        <fullName evidence="14">ABC transporter</fullName>
    </recommendedName>
</protein>
<evidence type="ECO:0000259" key="10">
    <source>
        <dbReference type="PROSITE" id="PS50893"/>
    </source>
</evidence>
<keyword evidence="3 9" id="KW-0812">Transmembrane</keyword>
<dbReference type="PROSITE" id="PS50893">
    <property type="entry name" value="ABC_TRANSPORTER_2"/>
    <property type="match status" value="2"/>
</dbReference>
<dbReference type="InParanoid" id="K5WD59"/>
<dbReference type="InterPro" id="IPR011527">
    <property type="entry name" value="ABC1_TM_dom"/>
</dbReference>
<dbReference type="FunFam" id="3.40.50.300:FF:000838">
    <property type="entry name" value="ABC multidrug transporter (Eurofung)"/>
    <property type="match status" value="1"/>
</dbReference>
<dbReference type="InterPro" id="IPR036640">
    <property type="entry name" value="ABC1_TM_sf"/>
</dbReference>
<feature type="transmembrane region" description="Helical" evidence="9">
    <location>
        <begin position="545"/>
        <end position="568"/>
    </location>
</feature>
<feature type="transmembrane region" description="Helical" evidence="9">
    <location>
        <begin position="502"/>
        <end position="525"/>
    </location>
</feature>
<evidence type="ECO:0000256" key="9">
    <source>
        <dbReference type="SAM" id="Phobius"/>
    </source>
</evidence>
<dbReference type="PANTHER" id="PTHR24223:SF356">
    <property type="entry name" value="ATP-BINDING CASSETTE TRANSPORTER ABC4"/>
    <property type="match status" value="1"/>
</dbReference>
<dbReference type="KEGG" id="pco:PHACADRAFT_254352"/>
<organism evidence="12 13">
    <name type="scientific">Phanerochaete carnosa (strain HHB-10118-sp)</name>
    <name type="common">White-rot fungus</name>
    <name type="synonym">Peniophora carnosa</name>
    <dbReference type="NCBI Taxonomy" id="650164"/>
    <lineage>
        <taxon>Eukaryota</taxon>
        <taxon>Fungi</taxon>
        <taxon>Dikarya</taxon>
        <taxon>Basidiomycota</taxon>
        <taxon>Agaricomycotina</taxon>
        <taxon>Agaricomycetes</taxon>
        <taxon>Polyporales</taxon>
        <taxon>Phanerochaetaceae</taxon>
        <taxon>Phanerochaete</taxon>
    </lineage>
</organism>
<dbReference type="HOGENOM" id="CLU_000604_27_1_1"/>
<name>K5WD59_PHACS</name>
<feature type="transmembrane region" description="Helical" evidence="9">
    <location>
        <begin position="737"/>
        <end position="754"/>
    </location>
</feature>
<comment type="subcellular location">
    <subcellularLocation>
        <location evidence="1">Membrane</location>
        <topology evidence="1">Multi-pass membrane protein</topology>
    </subcellularLocation>
</comment>
<evidence type="ECO:0008006" key="14">
    <source>
        <dbReference type="Google" id="ProtNLM"/>
    </source>
</evidence>
<keyword evidence="8 9" id="KW-0472">Membrane</keyword>
<dbReference type="SUPFAM" id="SSF52540">
    <property type="entry name" value="P-loop containing nucleoside triphosphate hydrolases"/>
    <property type="match status" value="2"/>
</dbReference>
<dbReference type="InterPro" id="IPR003439">
    <property type="entry name" value="ABC_transporter-like_ATP-bd"/>
</dbReference>
<reference evidence="12 13" key="1">
    <citation type="journal article" date="2012" name="BMC Genomics">
        <title>Comparative genomics of the white-rot fungi, Phanerochaete carnosa and P. chrysosporium, to elucidate the genetic basis of the distinct wood types they colonize.</title>
        <authorList>
            <person name="Suzuki H."/>
            <person name="MacDonald J."/>
            <person name="Syed K."/>
            <person name="Salamov A."/>
            <person name="Hori C."/>
            <person name="Aerts A."/>
            <person name="Henrissat B."/>
            <person name="Wiebenga A."/>
            <person name="vanKuyk P.A."/>
            <person name="Barry K."/>
            <person name="Lindquist E."/>
            <person name="LaButti K."/>
            <person name="Lapidus A."/>
            <person name="Lucas S."/>
            <person name="Coutinho P."/>
            <person name="Gong Y."/>
            <person name="Samejima M."/>
            <person name="Mahadevan R."/>
            <person name="Abou-Zaid M."/>
            <person name="de Vries R.P."/>
            <person name="Igarashi K."/>
            <person name="Yadav J.S."/>
            <person name="Grigoriev I.V."/>
            <person name="Master E.R."/>
        </authorList>
    </citation>
    <scope>NUCLEOTIDE SEQUENCE [LARGE SCALE GENOMIC DNA]</scope>
    <source>
        <strain evidence="12 13">HHB-10118-sp</strain>
    </source>
</reference>
<keyword evidence="13" id="KW-1185">Reference proteome</keyword>
<dbReference type="GeneID" id="18916050"/>
<dbReference type="FunCoup" id="K5WD59">
    <property type="interactions" value="34"/>
</dbReference>
<evidence type="ECO:0000259" key="11">
    <source>
        <dbReference type="PROSITE" id="PS50929"/>
    </source>
</evidence>
<evidence type="ECO:0000256" key="6">
    <source>
        <dbReference type="ARBA" id="ARBA00022840"/>
    </source>
</evidence>
<dbReference type="EMBL" id="JH930471">
    <property type="protein sequence ID" value="EKM56944.1"/>
    <property type="molecule type" value="Genomic_DNA"/>
</dbReference>
<dbReference type="OrthoDB" id="6500128at2759"/>
<dbReference type="InterPro" id="IPR017871">
    <property type="entry name" value="ABC_transporter-like_CS"/>
</dbReference>
<dbReference type="CDD" id="cd03244">
    <property type="entry name" value="ABCC_MRP_domain2"/>
    <property type="match status" value="1"/>
</dbReference>
<dbReference type="AlphaFoldDB" id="K5WD59"/>
<dbReference type="InterPro" id="IPR003593">
    <property type="entry name" value="AAA+_ATPase"/>
</dbReference>
<dbReference type="InterPro" id="IPR027417">
    <property type="entry name" value="P-loop_NTPase"/>
</dbReference>
<evidence type="ECO:0000256" key="8">
    <source>
        <dbReference type="ARBA" id="ARBA00023136"/>
    </source>
</evidence>
<gene>
    <name evidence="12" type="ORF">PHACADRAFT_254352</name>
</gene>
<keyword evidence="7 9" id="KW-1133">Transmembrane helix</keyword>
<sequence length="1078" mass="119156">MFSLGMVFLYQVLGWSSFVGLAVMIALLPVPTWVASLMQGVQKQKMKATDARVQSVSEIMSVLRMVKLFGWEPRVNETIAETRENELKYIWKRRMLGLTNNCVNHCIPLIHMVVTYAVYTLVMKRNLTASVVFSSMTAFEMMRGQIFRLVYMIPQLITANVSLGRVTDFLRTTELLDAFTETSAEEVVTDASEAHKDDIGFGRSNFSWTNERDDGTLTPSRQTFRLRIDDEVHFKKGAFNLIIGPTGSGKTSVLMALLGEMHYIPLGPDSWVSLPRGGGIAYAAQESWVQNETIKENILFGAPYDEERYKKVIYQCGLTRDLSLFDAGDATEVGEKGLTLSGGQKARITLARAVYSSAETLLLDDVLAALDVHTSRWIVNKCFKGDLIRGRTVLLVTHNVAMASPLAEFVVSLQDGHIVGQGSVSDALKGVQLEEELKHEEEAIELDEVEDAAIDSPDPADPGAPEMKKDGKLVVAEEIAVGHVSWVAFKLFLVGLGGRFPFLFWVQYLLTAFLCEVFGVVDMWWLGYWARQYALRDPSDIDVGFYLGIYCACVSVMVLTHVCSELVYTIASLRASRTIHAQLVKSLLSGTFRWLDVTPTSRVITRCTQDIQLVDAAVPQSLDVVLQITLACFIKIGAVVIFTPYFLLPAVFIAGFGGFLGQVYMKAQLSVKREMSTAKAPVLGVFGSAMAGLASIRAYHAQQTFRNMIHQRVDRYVRAARSFYNVNRWVGIRLDSLGQLFTASLAFYLVYGPLSSNPSLVGFVISQAAGFSELILWLIRLYNEFEVNGNSLERIQQYIDIDHELEPKPEGVPPAYWPSSGDLQVEKLSARYSPDGPKVLQDVSFHAKPGERVGIVGRTGSGKSTLTLALLRCIFTEGTVIYDGIDTKNINLDALRLNITIIPQVPELLSGSLRHNLDVFGQYGDVTLNDALRAAGLFSLQKLSDENRLTLDTEIASGGGNLSVGQRQIIALARAIVRQSKLLILDEATSAIDYETDAIIQSSLRTELKSDVTVITVAHRLQTIMDYDKIMVLDAGCLVEYDAPKALLQKEGSLLRALVDESADKEALYAMAEGKAES</sequence>
<dbReference type="GO" id="GO:0140359">
    <property type="term" value="F:ABC-type transporter activity"/>
    <property type="evidence" value="ECO:0007669"/>
    <property type="project" value="InterPro"/>
</dbReference>
<dbReference type="RefSeq" id="XP_007394774.1">
    <property type="nucleotide sequence ID" value="XM_007394712.1"/>
</dbReference>
<feature type="domain" description="ABC transmembrane type-1" evidence="11">
    <location>
        <begin position="1"/>
        <end position="158"/>
    </location>
</feature>
<dbReference type="CDD" id="cd18596">
    <property type="entry name" value="ABC_6TM_VMR1_D1_like"/>
    <property type="match status" value="1"/>
</dbReference>
<dbReference type="Gene3D" id="1.20.1560.10">
    <property type="entry name" value="ABC transporter type 1, transmembrane domain"/>
    <property type="match status" value="2"/>
</dbReference>
<dbReference type="FunFam" id="1.20.1560.10:FF:000013">
    <property type="entry name" value="ABC transporter C family member 2"/>
    <property type="match status" value="1"/>
</dbReference>
<accession>K5WD59</accession>
<dbReference type="Gene3D" id="3.40.50.300">
    <property type="entry name" value="P-loop containing nucleotide triphosphate hydrolases"/>
    <property type="match status" value="2"/>
</dbReference>
<evidence type="ECO:0000313" key="13">
    <source>
        <dbReference type="Proteomes" id="UP000008370"/>
    </source>
</evidence>
<dbReference type="GO" id="GO:0016020">
    <property type="term" value="C:membrane"/>
    <property type="evidence" value="ECO:0007669"/>
    <property type="project" value="UniProtKB-SubCell"/>
</dbReference>
<feature type="domain" description="ABC transporter" evidence="10">
    <location>
        <begin position="823"/>
        <end position="1060"/>
    </location>
</feature>
<feature type="transmembrane region" description="Helical" evidence="9">
    <location>
        <begin position="680"/>
        <end position="699"/>
    </location>
</feature>
<feature type="domain" description="ABC transmembrane type-1" evidence="11">
    <location>
        <begin position="509"/>
        <end position="786"/>
    </location>
</feature>
<dbReference type="GO" id="GO:0016887">
    <property type="term" value="F:ATP hydrolysis activity"/>
    <property type="evidence" value="ECO:0007669"/>
    <property type="project" value="InterPro"/>
</dbReference>
<keyword evidence="6" id="KW-0067">ATP-binding</keyword>
<evidence type="ECO:0000256" key="3">
    <source>
        <dbReference type="ARBA" id="ARBA00022692"/>
    </source>
</evidence>
<evidence type="ECO:0000256" key="4">
    <source>
        <dbReference type="ARBA" id="ARBA00022737"/>
    </source>
</evidence>
<feature type="transmembrane region" description="Helical" evidence="9">
    <location>
        <begin position="636"/>
        <end position="660"/>
    </location>
</feature>
<keyword evidence="4" id="KW-0677">Repeat</keyword>
<dbReference type="CDD" id="cd03250">
    <property type="entry name" value="ABCC_MRP_domain1"/>
    <property type="match status" value="1"/>
</dbReference>
<dbReference type="PROSITE" id="PS00211">
    <property type="entry name" value="ABC_TRANSPORTER_1"/>
    <property type="match status" value="1"/>
</dbReference>
<evidence type="ECO:0000313" key="12">
    <source>
        <dbReference type="EMBL" id="EKM56944.1"/>
    </source>
</evidence>
<dbReference type="InterPro" id="IPR050173">
    <property type="entry name" value="ABC_transporter_C-like"/>
</dbReference>
<feature type="transmembrane region" description="Helical" evidence="9">
    <location>
        <begin position="12"/>
        <end position="37"/>
    </location>
</feature>
<keyword evidence="2" id="KW-0813">Transport</keyword>
<evidence type="ECO:0000256" key="2">
    <source>
        <dbReference type="ARBA" id="ARBA00022448"/>
    </source>
</evidence>
<proteinExistence type="predicted"/>
<dbReference type="SUPFAM" id="SSF90123">
    <property type="entry name" value="ABC transporter transmembrane region"/>
    <property type="match status" value="2"/>
</dbReference>
<dbReference type="Pfam" id="PF00005">
    <property type="entry name" value="ABC_tran"/>
    <property type="match status" value="2"/>
</dbReference>
<dbReference type="PANTHER" id="PTHR24223">
    <property type="entry name" value="ATP-BINDING CASSETTE SUB-FAMILY C"/>
    <property type="match status" value="1"/>
</dbReference>
<dbReference type="CDD" id="cd18604">
    <property type="entry name" value="ABC_6TM_VMR1_D2_like"/>
    <property type="match status" value="1"/>
</dbReference>
<dbReference type="GO" id="GO:0005524">
    <property type="term" value="F:ATP binding"/>
    <property type="evidence" value="ECO:0007669"/>
    <property type="project" value="UniProtKB-KW"/>
</dbReference>
<evidence type="ECO:0000256" key="7">
    <source>
        <dbReference type="ARBA" id="ARBA00022989"/>
    </source>
</evidence>
<evidence type="ECO:0000256" key="1">
    <source>
        <dbReference type="ARBA" id="ARBA00004141"/>
    </source>
</evidence>